<name>A0A934R0L4_9BACT</name>
<comment type="caution">
    <text evidence="1">The sequence shown here is derived from an EMBL/GenBank/DDBJ whole genome shotgun (WGS) entry which is preliminary data.</text>
</comment>
<sequence length="294" mass="32220">MDKEQARFILRSFRPDGADVNDADFSEALTLAMENRELGEWLAEERAFDSAFSTALGSVDLPENLREDIMACLAGERADFPQAGESDMAWIGALASIQPPAKLRDELLAAMDRTAAGTIVRPQISIFRRLAVPLAAAAGIALAFFVTHNGGPAHVAKAVPIEVVQAGFVRSFESPNFNLEEKQDNKQVLIRHLQERKLPCPGCLPPGLEKLKALGCRELEIDGKRGSLLCFKVGEKGVVHVVVFRHEDVSGDFPPMENPEFVRVGGWSSARWENAGKVFLMMSDTCGEELPDLF</sequence>
<dbReference type="Proteomes" id="UP000600139">
    <property type="component" value="Unassembled WGS sequence"/>
</dbReference>
<organism evidence="1 2">
    <name type="scientific">Luteolibacter yonseiensis</name>
    <dbReference type="NCBI Taxonomy" id="1144680"/>
    <lineage>
        <taxon>Bacteria</taxon>
        <taxon>Pseudomonadati</taxon>
        <taxon>Verrucomicrobiota</taxon>
        <taxon>Verrucomicrobiia</taxon>
        <taxon>Verrucomicrobiales</taxon>
        <taxon>Verrucomicrobiaceae</taxon>
        <taxon>Luteolibacter</taxon>
    </lineage>
</organism>
<evidence type="ECO:0000313" key="1">
    <source>
        <dbReference type="EMBL" id="MBK1814691.1"/>
    </source>
</evidence>
<protein>
    <submittedName>
        <fullName evidence="1">Uncharacterized protein</fullName>
    </submittedName>
</protein>
<accession>A0A934R0L4</accession>
<reference evidence="1" key="1">
    <citation type="submission" date="2021-01" db="EMBL/GenBank/DDBJ databases">
        <title>Modified the classification status of verrucomicrobia.</title>
        <authorList>
            <person name="Feng X."/>
        </authorList>
    </citation>
    <scope>NUCLEOTIDE SEQUENCE</scope>
    <source>
        <strain evidence="1">JCM 18052</strain>
    </source>
</reference>
<keyword evidence="2" id="KW-1185">Reference proteome</keyword>
<proteinExistence type="predicted"/>
<dbReference type="RefSeq" id="WP_200349647.1">
    <property type="nucleotide sequence ID" value="NZ_BAABHZ010000010.1"/>
</dbReference>
<gene>
    <name evidence="1" type="ORF">JIN84_03645</name>
</gene>
<dbReference type="EMBL" id="JAENIK010000004">
    <property type="protein sequence ID" value="MBK1814691.1"/>
    <property type="molecule type" value="Genomic_DNA"/>
</dbReference>
<evidence type="ECO:0000313" key="2">
    <source>
        <dbReference type="Proteomes" id="UP000600139"/>
    </source>
</evidence>
<dbReference type="AlphaFoldDB" id="A0A934R0L4"/>